<dbReference type="Proteomes" id="UP001329915">
    <property type="component" value="Chromosome"/>
</dbReference>
<dbReference type="KEGG" id="dbc:MFMK1_003143"/>
<keyword evidence="2" id="KW-1185">Reference proteome</keyword>
<dbReference type="InterPro" id="IPR027417">
    <property type="entry name" value="P-loop_NTPase"/>
</dbReference>
<sequence>MSEKGSLKKMFPGGNTSIGFYSFYDYIISQETATRIMVIKGGPGVGKSTFMRKISLEFRELGYDVEFHCCSSDNGSIDGLVIDGKVAMIDGTAPHVVDPKNPGAVDEIIHLGDHWQETVIRKFKNEVLAVNKRVGRLFNIAYRSLAEAKVIHDEWESYITESMEFNQVNKLANELLTEIFAQQQADYGYRPKVRKMFGSAITPNGLVNTFDTLLQDICDLYILQGEPGSGKSAVIERVAASANARGLDMELYYCPFDPNKLDCIIIPKLKKAVINGSNPTKFDPGQLPALDTVRFINLDRCSNPEILNLYAAEISQTEVRFDRALNRAISYINKAKAAHDEMEEYYIPAMDFEAIETRRRETVKRIKNYLSE</sequence>
<proteinExistence type="predicted"/>
<dbReference type="AlphaFoldDB" id="A0AAU0USR7"/>
<reference evidence="1 2" key="1">
    <citation type="submission" date="2023-04" db="EMBL/GenBank/DDBJ databases">
        <authorList>
            <person name="Hsu D."/>
        </authorList>
    </citation>
    <scope>NUCLEOTIDE SEQUENCE [LARGE SCALE GENOMIC DNA]</scope>
    <source>
        <strain evidence="1 2">MK1</strain>
    </source>
</reference>
<name>A0AAU0USR7_9FIRM</name>
<gene>
    <name evidence="1" type="ORF">MFMK1_003143</name>
</gene>
<dbReference type="CDD" id="cd01983">
    <property type="entry name" value="SIMIBI"/>
    <property type="match status" value="1"/>
</dbReference>
<evidence type="ECO:0000313" key="2">
    <source>
        <dbReference type="Proteomes" id="UP001329915"/>
    </source>
</evidence>
<evidence type="ECO:0000313" key="1">
    <source>
        <dbReference type="EMBL" id="WRO23286.1"/>
    </source>
</evidence>
<dbReference type="EMBL" id="CP121694">
    <property type="protein sequence ID" value="WRO23286.1"/>
    <property type="molecule type" value="Genomic_DNA"/>
</dbReference>
<dbReference type="RefSeq" id="WP_366922668.1">
    <property type="nucleotide sequence ID" value="NZ_CP121694.1"/>
</dbReference>
<dbReference type="SUPFAM" id="SSF52540">
    <property type="entry name" value="P-loop containing nucleoside triphosphate hydrolases"/>
    <property type="match status" value="1"/>
</dbReference>
<accession>A0AAU0USR7</accession>
<organism evidence="1 2">
    <name type="scientific">Metallumcola ferriviriculae</name>
    <dbReference type="NCBI Taxonomy" id="3039180"/>
    <lineage>
        <taxon>Bacteria</taxon>
        <taxon>Bacillati</taxon>
        <taxon>Bacillota</taxon>
        <taxon>Clostridia</taxon>
        <taxon>Neomoorellales</taxon>
        <taxon>Desulfitibacteraceae</taxon>
        <taxon>Metallumcola</taxon>
    </lineage>
</organism>
<protein>
    <submittedName>
        <fullName evidence="1">PRK06851 family protein</fullName>
    </submittedName>
</protein>